<name>A0AAW2SL89_SESRA</name>
<evidence type="ECO:0000313" key="2">
    <source>
        <dbReference type="EMBL" id="KAL0392884.1"/>
    </source>
</evidence>
<sequence>MKEERERHTRPKKEHEPPCRPKFHKYTPLATIRTKALMMVERSNMLQWPRLTRFTPTKKYSNKYYKFHRERGHDTEDCYQLKDEIERLVRQGYFKEYVLKQEARQKDYSVGDRRTRCRGKFHDRECKERKDKGERENAPVKGVINSIAGGPLGGDSKRTRNNMREA</sequence>
<reference evidence="2" key="1">
    <citation type="submission" date="2020-06" db="EMBL/GenBank/DDBJ databases">
        <authorList>
            <person name="Li T."/>
            <person name="Hu X."/>
            <person name="Zhang T."/>
            <person name="Song X."/>
            <person name="Zhang H."/>
            <person name="Dai N."/>
            <person name="Sheng W."/>
            <person name="Hou X."/>
            <person name="Wei L."/>
        </authorList>
    </citation>
    <scope>NUCLEOTIDE SEQUENCE</scope>
    <source>
        <strain evidence="2">G02</strain>
        <tissue evidence="2">Leaf</tissue>
    </source>
</reference>
<organism evidence="2">
    <name type="scientific">Sesamum radiatum</name>
    <name type="common">Black benniseed</name>
    <dbReference type="NCBI Taxonomy" id="300843"/>
    <lineage>
        <taxon>Eukaryota</taxon>
        <taxon>Viridiplantae</taxon>
        <taxon>Streptophyta</taxon>
        <taxon>Embryophyta</taxon>
        <taxon>Tracheophyta</taxon>
        <taxon>Spermatophyta</taxon>
        <taxon>Magnoliopsida</taxon>
        <taxon>eudicotyledons</taxon>
        <taxon>Gunneridae</taxon>
        <taxon>Pentapetalae</taxon>
        <taxon>asterids</taxon>
        <taxon>lamiids</taxon>
        <taxon>Lamiales</taxon>
        <taxon>Pedaliaceae</taxon>
        <taxon>Sesamum</taxon>
    </lineage>
</organism>
<feature type="region of interest" description="Disordered" evidence="1">
    <location>
        <begin position="1"/>
        <end position="25"/>
    </location>
</feature>
<evidence type="ECO:0000256" key="1">
    <source>
        <dbReference type="SAM" id="MobiDB-lite"/>
    </source>
</evidence>
<dbReference type="AlphaFoldDB" id="A0AAW2SL89"/>
<gene>
    <name evidence="2" type="ORF">Sradi_2511200</name>
</gene>
<accession>A0AAW2SL89</accession>
<feature type="compositionally biased region" description="Basic and acidic residues" evidence="1">
    <location>
        <begin position="155"/>
        <end position="166"/>
    </location>
</feature>
<feature type="compositionally biased region" description="Basic and acidic residues" evidence="1">
    <location>
        <begin position="1"/>
        <end position="19"/>
    </location>
</feature>
<feature type="compositionally biased region" description="Basic and acidic residues" evidence="1">
    <location>
        <begin position="122"/>
        <end position="138"/>
    </location>
</feature>
<evidence type="ECO:0008006" key="3">
    <source>
        <dbReference type="Google" id="ProtNLM"/>
    </source>
</evidence>
<comment type="caution">
    <text evidence="2">The sequence shown here is derived from an EMBL/GenBank/DDBJ whole genome shotgun (WGS) entry which is preliminary data.</text>
</comment>
<dbReference type="EMBL" id="JACGWJ010000010">
    <property type="protein sequence ID" value="KAL0392884.1"/>
    <property type="molecule type" value="Genomic_DNA"/>
</dbReference>
<protein>
    <recommendedName>
        <fullName evidence="3">Reverse transcriptase domain-containing protein</fullName>
    </recommendedName>
</protein>
<feature type="region of interest" description="Disordered" evidence="1">
    <location>
        <begin position="122"/>
        <end position="166"/>
    </location>
</feature>
<reference evidence="2" key="2">
    <citation type="journal article" date="2024" name="Plant">
        <title>Genomic evolution and insights into agronomic trait innovations of Sesamum species.</title>
        <authorList>
            <person name="Miao H."/>
            <person name="Wang L."/>
            <person name="Qu L."/>
            <person name="Liu H."/>
            <person name="Sun Y."/>
            <person name="Le M."/>
            <person name="Wang Q."/>
            <person name="Wei S."/>
            <person name="Zheng Y."/>
            <person name="Lin W."/>
            <person name="Duan Y."/>
            <person name="Cao H."/>
            <person name="Xiong S."/>
            <person name="Wang X."/>
            <person name="Wei L."/>
            <person name="Li C."/>
            <person name="Ma Q."/>
            <person name="Ju M."/>
            <person name="Zhao R."/>
            <person name="Li G."/>
            <person name="Mu C."/>
            <person name="Tian Q."/>
            <person name="Mei H."/>
            <person name="Zhang T."/>
            <person name="Gao T."/>
            <person name="Zhang H."/>
        </authorList>
    </citation>
    <scope>NUCLEOTIDE SEQUENCE</scope>
    <source>
        <strain evidence="2">G02</strain>
    </source>
</reference>
<proteinExistence type="predicted"/>